<organism evidence="1">
    <name type="scientific">marine sediment metagenome</name>
    <dbReference type="NCBI Taxonomy" id="412755"/>
    <lineage>
        <taxon>unclassified sequences</taxon>
        <taxon>metagenomes</taxon>
        <taxon>ecological metagenomes</taxon>
    </lineage>
</organism>
<sequence>MAFVWTEDISPGAPANAAGMNEVQVNLDTIYTALGITRTGCASGAGWTEFPITGGLVTDKLSAQP</sequence>
<dbReference type="AlphaFoldDB" id="X1R754"/>
<reference evidence="1" key="1">
    <citation type="journal article" date="2014" name="Front. Microbiol.">
        <title>High frequency of phylogenetically diverse reductive dehalogenase-homologous genes in deep subseafloor sedimentary metagenomes.</title>
        <authorList>
            <person name="Kawai M."/>
            <person name="Futagami T."/>
            <person name="Toyoda A."/>
            <person name="Takaki Y."/>
            <person name="Nishi S."/>
            <person name="Hori S."/>
            <person name="Arai W."/>
            <person name="Tsubouchi T."/>
            <person name="Morono Y."/>
            <person name="Uchiyama I."/>
            <person name="Ito T."/>
            <person name="Fujiyama A."/>
            <person name="Inagaki F."/>
            <person name="Takami H."/>
        </authorList>
    </citation>
    <scope>NUCLEOTIDE SEQUENCE</scope>
    <source>
        <strain evidence="1">Expedition CK06-06</strain>
    </source>
</reference>
<protein>
    <submittedName>
        <fullName evidence="1">Uncharacterized protein</fullName>
    </submittedName>
</protein>
<proteinExistence type="predicted"/>
<name>X1R754_9ZZZZ</name>
<evidence type="ECO:0000313" key="1">
    <source>
        <dbReference type="EMBL" id="GAI62861.1"/>
    </source>
</evidence>
<comment type="caution">
    <text evidence="1">The sequence shown here is derived from an EMBL/GenBank/DDBJ whole genome shotgun (WGS) entry which is preliminary data.</text>
</comment>
<gene>
    <name evidence="1" type="ORF">S12H4_05232</name>
</gene>
<feature type="non-terminal residue" evidence="1">
    <location>
        <position position="65"/>
    </location>
</feature>
<accession>X1R754</accession>
<dbReference type="EMBL" id="BARW01001708">
    <property type="protein sequence ID" value="GAI62861.1"/>
    <property type="molecule type" value="Genomic_DNA"/>
</dbReference>